<dbReference type="Pfam" id="PF11273">
    <property type="entry name" value="DUF3073"/>
    <property type="match status" value="1"/>
</dbReference>
<evidence type="ECO:0000313" key="2">
    <source>
        <dbReference type="EMBL" id="MBL7629576.1"/>
    </source>
</evidence>
<keyword evidence="3" id="KW-1185">Reference proteome</keyword>
<evidence type="ECO:0000256" key="1">
    <source>
        <dbReference type="SAM" id="MobiDB-lite"/>
    </source>
</evidence>
<dbReference type="InterPro" id="IPR021426">
    <property type="entry name" value="DUF3073"/>
</dbReference>
<comment type="caution">
    <text evidence="2">The sequence shown here is derived from an EMBL/GenBank/DDBJ whole genome shotgun (WGS) entry which is preliminary data.</text>
</comment>
<reference evidence="2" key="1">
    <citation type="submission" date="2020-12" db="EMBL/GenBank/DDBJ databases">
        <title>Genomic characterization of non-nitrogen-fixing Frankia strains.</title>
        <authorList>
            <person name="Carlos-Shanley C."/>
            <person name="Guerra T."/>
            <person name="Hahn D."/>
        </authorList>
    </citation>
    <scope>NUCLEOTIDE SEQUENCE</scope>
    <source>
        <strain evidence="2">CN6</strain>
    </source>
</reference>
<feature type="region of interest" description="Disordered" evidence="1">
    <location>
        <begin position="30"/>
        <end position="71"/>
    </location>
</feature>
<sequence>MGRGRAKAKQTRVARDLKYHSPAIDLDRLRADLGGESDDATDDMSGADGMATSAGWTDLYEEDDEARASSY</sequence>
<accession>A0A937RPF5</accession>
<proteinExistence type="predicted"/>
<gene>
    <name evidence="2" type="ORF">I7412_20870</name>
</gene>
<organism evidence="2 3">
    <name type="scientific">Frankia nepalensis</name>
    <dbReference type="NCBI Taxonomy" id="1836974"/>
    <lineage>
        <taxon>Bacteria</taxon>
        <taxon>Bacillati</taxon>
        <taxon>Actinomycetota</taxon>
        <taxon>Actinomycetes</taxon>
        <taxon>Frankiales</taxon>
        <taxon>Frankiaceae</taxon>
        <taxon>Frankia</taxon>
    </lineage>
</organism>
<name>A0A937RPF5_9ACTN</name>
<dbReference type="Proteomes" id="UP000604475">
    <property type="component" value="Unassembled WGS sequence"/>
</dbReference>
<evidence type="ECO:0000313" key="3">
    <source>
        <dbReference type="Proteomes" id="UP000604475"/>
    </source>
</evidence>
<protein>
    <submittedName>
        <fullName evidence="2">DUF3073 family protein</fullName>
    </submittedName>
</protein>
<dbReference type="AlphaFoldDB" id="A0A937RPF5"/>
<dbReference type="RefSeq" id="WP_203005575.1">
    <property type="nucleotide sequence ID" value="NZ_JADWYU010000244.1"/>
</dbReference>
<dbReference type="EMBL" id="JAEACQ010000232">
    <property type="protein sequence ID" value="MBL7629576.1"/>
    <property type="molecule type" value="Genomic_DNA"/>
</dbReference>